<dbReference type="Proteomes" id="UP000530928">
    <property type="component" value="Unassembled WGS sequence"/>
</dbReference>
<dbReference type="PANTHER" id="PTHR46553">
    <property type="entry name" value="ADENINE NUCLEOTIDE ALPHA HYDROLASES-LIKE SUPERFAMILY PROTEIN"/>
    <property type="match status" value="1"/>
</dbReference>
<evidence type="ECO:0000256" key="1">
    <source>
        <dbReference type="ARBA" id="ARBA00008791"/>
    </source>
</evidence>
<feature type="domain" description="UspA" evidence="2">
    <location>
        <begin position="126"/>
        <end position="254"/>
    </location>
</feature>
<evidence type="ECO:0000313" key="4">
    <source>
        <dbReference type="Proteomes" id="UP000530928"/>
    </source>
</evidence>
<dbReference type="Pfam" id="PF00582">
    <property type="entry name" value="Usp"/>
    <property type="match status" value="2"/>
</dbReference>
<dbReference type="PANTHER" id="PTHR46553:SF3">
    <property type="entry name" value="ADENINE NUCLEOTIDE ALPHA HYDROLASES-LIKE SUPERFAMILY PROTEIN"/>
    <property type="match status" value="1"/>
</dbReference>
<dbReference type="InterPro" id="IPR014729">
    <property type="entry name" value="Rossmann-like_a/b/a_fold"/>
</dbReference>
<dbReference type="EMBL" id="JACDUR010000001">
    <property type="protein sequence ID" value="MBA2890036.1"/>
    <property type="molecule type" value="Genomic_DNA"/>
</dbReference>
<organism evidence="3 4">
    <name type="scientific">Nonomuraea soli</name>
    <dbReference type="NCBI Taxonomy" id="1032476"/>
    <lineage>
        <taxon>Bacteria</taxon>
        <taxon>Bacillati</taxon>
        <taxon>Actinomycetota</taxon>
        <taxon>Actinomycetes</taxon>
        <taxon>Streptosporangiales</taxon>
        <taxon>Streptosporangiaceae</taxon>
        <taxon>Nonomuraea</taxon>
    </lineage>
</organism>
<proteinExistence type="inferred from homology"/>
<sequence length="275" mass="28319">MDTIVVATDGSASALAAVEWAADDAVRKGLPLHILHVGTDARALAAAEHAARANRLDLAVTTEAIDGAAVAVLRDRARNAAELVLGNRGLGRLASEVLGSVSLGVAAQATGIVVIVRPSPPVAGEVVVGVSETADSDAALAHAFAEAALRGTRLLAVHAWQVPPHVLEFDLDKARRAAYRLAHDRLAPLRRAWPDVPVTGNVACGGPAEVLLTAAKDAALVVLGPGHRGAVARAVLGSVCHGVLRRSTCPVAVVSGLPGEHRLKVEHSRQHLARP</sequence>
<dbReference type="InterPro" id="IPR006015">
    <property type="entry name" value="Universal_stress_UspA"/>
</dbReference>
<comment type="similarity">
    <text evidence="1">Belongs to the universal stress protein A family.</text>
</comment>
<gene>
    <name evidence="3" type="ORF">HNR30_001371</name>
</gene>
<dbReference type="Gene3D" id="3.40.50.620">
    <property type="entry name" value="HUPs"/>
    <property type="match status" value="2"/>
</dbReference>
<evidence type="ECO:0000259" key="2">
    <source>
        <dbReference type="Pfam" id="PF00582"/>
    </source>
</evidence>
<feature type="domain" description="UspA" evidence="2">
    <location>
        <begin position="2"/>
        <end position="45"/>
    </location>
</feature>
<dbReference type="PRINTS" id="PR01438">
    <property type="entry name" value="UNVRSLSTRESS"/>
</dbReference>
<keyword evidence="4" id="KW-1185">Reference proteome</keyword>
<dbReference type="AlphaFoldDB" id="A0A7W0HNX6"/>
<reference evidence="3 4" key="1">
    <citation type="submission" date="2020-07" db="EMBL/GenBank/DDBJ databases">
        <title>Genomic Encyclopedia of Type Strains, Phase IV (KMG-IV): sequencing the most valuable type-strain genomes for metagenomic binning, comparative biology and taxonomic classification.</title>
        <authorList>
            <person name="Goeker M."/>
        </authorList>
    </citation>
    <scope>NUCLEOTIDE SEQUENCE [LARGE SCALE GENOMIC DNA]</scope>
    <source>
        <strain evidence="3 4">DSM 45533</strain>
    </source>
</reference>
<accession>A0A7W0HNX6</accession>
<evidence type="ECO:0000313" key="3">
    <source>
        <dbReference type="EMBL" id="MBA2890036.1"/>
    </source>
</evidence>
<dbReference type="RefSeq" id="WP_181608764.1">
    <property type="nucleotide sequence ID" value="NZ_BAABAM010000001.1"/>
</dbReference>
<name>A0A7W0HNX6_9ACTN</name>
<protein>
    <submittedName>
        <fullName evidence="3">Nucleotide-binding universal stress UspA family protein</fullName>
    </submittedName>
</protein>
<dbReference type="InterPro" id="IPR006016">
    <property type="entry name" value="UspA"/>
</dbReference>
<comment type="caution">
    <text evidence="3">The sequence shown here is derived from an EMBL/GenBank/DDBJ whole genome shotgun (WGS) entry which is preliminary data.</text>
</comment>
<dbReference type="SUPFAM" id="SSF52402">
    <property type="entry name" value="Adenine nucleotide alpha hydrolases-like"/>
    <property type="match status" value="2"/>
</dbReference>